<proteinExistence type="predicted"/>
<sequence>MDFGKNTPLVEEVISFIRNNKMFFSKNFNVPNLQVINSFSDAQNFAWSQDLNEVDTVWENVKSLGTENIVEKIYDLDLATQQDELYEYFGDYENYSENFLPFDYVDIHEEIEGDLTMCALNRLVNGKTNNFYEKVFEIYKEGGWPCGWKGTYPKGEFIVFVPSSSNE</sequence>
<dbReference type="RefSeq" id="WP_023855233.1">
    <property type="nucleotide sequence ID" value="NZ_CAOJBV010000003.1"/>
</dbReference>
<dbReference type="EMBL" id="JARAFO010000111">
    <property type="protein sequence ID" value="MDE1454329.1"/>
    <property type="molecule type" value="Genomic_DNA"/>
</dbReference>
<dbReference type="AlphaFoldDB" id="A0AAW6KIH0"/>
<evidence type="ECO:0000313" key="2">
    <source>
        <dbReference type="Proteomes" id="UP001216709"/>
    </source>
</evidence>
<protein>
    <submittedName>
        <fullName evidence="1">Cytoplasmic protein</fullName>
    </submittedName>
</protein>
<dbReference type="GeneID" id="56672398"/>
<accession>A0AAW6KIH0</accession>
<name>A0AAW6KIH0_9BACI</name>
<dbReference type="Proteomes" id="UP001216709">
    <property type="component" value="Unassembled WGS sequence"/>
</dbReference>
<comment type="caution">
    <text evidence="1">The sequence shown here is derived from an EMBL/GenBank/DDBJ whole genome shotgun (WGS) entry which is preliminary data.</text>
</comment>
<reference evidence="1" key="1">
    <citation type="submission" date="2022-12" db="EMBL/GenBank/DDBJ databases">
        <title>Draft Genome Sequences of Bacillus licheniformis and Bacillus paralicheniformis strains isolated from Irish skim milk powders.</title>
        <authorList>
            <person name="Lourenco A."/>
            <person name="Li F."/>
            <person name="Geraldine D."/>
            <person name="Tobin J.T."/>
            <person name="Butler F."/>
            <person name="Jordan K."/>
            <person name="Obrien T."/>
        </authorList>
    </citation>
    <scope>NUCLEOTIDE SEQUENCE</scope>
    <source>
        <strain evidence="1">3370</strain>
    </source>
</reference>
<organism evidence="1 2">
    <name type="scientific">Bacillus paralicheniformis</name>
    <dbReference type="NCBI Taxonomy" id="1648923"/>
    <lineage>
        <taxon>Bacteria</taxon>
        <taxon>Bacillati</taxon>
        <taxon>Bacillota</taxon>
        <taxon>Bacilli</taxon>
        <taxon>Bacillales</taxon>
        <taxon>Bacillaceae</taxon>
        <taxon>Bacillus</taxon>
    </lineage>
</organism>
<gene>
    <name evidence="1" type="ORF">PVN32_19405</name>
</gene>
<evidence type="ECO:0000313" key="1">
    <source>
        <dbReference type="EMBL" id="MDE1454329.1"/>
    </source>
</evidence>